<evidence type="ECO:0000256" key="1">
    <source>
        <dbReference type="SAM" id="MobiDB-lite"/>
    </source>
</evidence>
<gene>
    <name evidence="2" type="ORF">A7U60_g1080</name>
</gene>
<reference evidence="2" key="1">
    <citation type="submission" date="2016-06" db="EMBL/GenBank/DDBJ databases">
        <title>Draft Genome sequence of the fungus Inonotus baumii.</title>
        <authorList>
            <person name="Zhu H."/>
            <person name="Lin W."/>
        </authorList>
    </citation>
    <scope>NUCLEOTIDE SEQUENCE</scope>
    <source>
        <strain evidence="2">821</strain>
    </source>
</reference>
<dbReference type="OrthoDB" id="2895259at2759"/>
<feature type="region of interest" description="Disordered" evidence="1">
    <location>
        <begin position="1"/>
        <end position="68"/>
    </location>
</feature>
<feature type="compositionally biased region" description="Low complexity" evidence="1">
    <location>
        <begin position="49"/>
        <end position="58"/>
    </location>
</feature>
<sequence>MTNEQLSQQILGRASCKDTTSSKRAIKSSMPGGTNQQRGVPLPGPSTPIAPASAPPIAIEEEEEEEEEEEHEMLLSKDAMTDLAIAVALALQAAGEGVNQGLKVSKKVHIAKPRDFDGEHNYVDFKRELRLYIYASESEFRTNKSKIMFALSYMKSGAVAHWVESYTSGAVDEDGNLTFMDGWDTFLKKLDTSFNDPARSQKAFE</sequence>
<keyword evidence="3" id="KW-1185">Reference proteome</keyword>
<feature type="compositionally biased region" description="Acidic residues" evidence="1">
    <location>
        <begin position="59"/>
        <end position="68"/>
    </location>
</feature>
<feature type="compositionally biased region" description="Polar residues" evidence="1">
    <location>
        <begin position="1"/>
        <end position="10"/>
    </location>
</feature>
<dbReference type="AlphaFoldDB" id="A0A9Q5I4T6"/>
<dbReference type="EMBL" id="LNZH02000074">
    <property type="protein sequence ID" value="OCB91659.1"/>
    <property type="molecule type" value="Genomic_DNA"/>
</dbReference>
<evidence type="ECO:0008006" key="4">
    <source>
        <dbReference type="Google" id="ProtNLM"/>
    </source>
</evidence>
<protein>
    <recommendedName>
        <fullName evidence="4">DUF4939 domain-containing protein</fullName>
    </recommendedName>
</protein>
<organism evidence="2 3">
    <name type="scientific">Sanghuangporus baumii</name>
    <name type="common">Phellinus baumii</name>
    <dbReference type="NCBI Taxonomy" id="108892"/>
    <lineage>
        <taxon>Eukaryota</taxon>
        <taxon>Fungi</taxon>
        <taxon>Dikarya</taxon>
        <taxon>Basidiomycota</taxon>
        <taxon>Agaricomycotina</taxon>
        <taxon>Agaricomycetes</taxon>
        <taxon>Hymenochaetales</taxon>
        <taxon>Hymenochaetaceae</taxon>
        <taxon>Sanghuangporus</taxon>
    </lineage>
</organism>
<accession>A0A9Q5I4T6</accession>
<dbReference type="Proteomes" id="UP000757232">
    <property type="component" value="Unassembled WGS sequence"/>
</dbReference>
<comment type="caution">
    <text evidence="2">The sequence shown here is derived from an EMBL/GenBank/DDBJ whole genome shotgun (WGS) entry which is preliminary data.</text>
</comment>
<proteinExistence type="predicted"/>
<evidence type="ECO:0000313" key="2">
    <source>
        <dbReference type="EMBL" id="OCB91659.1"/>
    </source>
</evidence>
<name>A0A9Q5I4T6_SANBA</name>
<evidence type="ECO:0000313" key="3">
    <source>
        <dbReference type="Proteomes" id="UP000757232"/>
    </source>
</evidence>